<proteinExistence type="predicted"/>
<name>A0A2U1SW58_METSR</name>
<gene>
    <name evidence="1" type="ORF">C5689_01720</name>
</gene>
<reference evidence="1 2" key="1">
    <citation type="journal article" date="2018" name="Appl. Microbiol. Biotechnol.">
        <title>Co-cultivation of the strictly anaerobic methanogen Methanosarcina barkeri with aerobic methanotrophs in an oxygen-limited membrane bioreactor.</title>
        <authorList>
            <person name="In 't Zandt M.H."/>
            <person name="van den Bosch T.J.M."/>
            <person name="Rijkers R."/>
            <person name="van Kessel M.A.H.J."/>
            <person name="Jetten M.S.M."/>
            <person name="Welte C.U."/>
        </authorList>
    </citation>
    <scope>NUCLEOTIDE SEQUENCE [LARGE SCALE GENOMIC DNA]</scope>
    <source>
        <strain evidence="1 2">DSM 17706</strain>
    </source>
</reference>
<dbReference type="AlphaFoldDB" id="A0A2U1SW58"/>
<organism evidence="1 2">
    <name type="scientific">Methylosinus sporium</name>
    <dbReference type="NCBI Taxonomy" id="428"/>
    <lineage>
        <taxon>Bacteria</taxon>
        <taxon>Pseudomonadati</taxon>
        <taxon>Pseudomonadota</taxon>
        <taxon>Alphaproteobacteria</taxon>
        <taxon>Hyphomicrobiales</taxon>
        <taxon>Methylocystaceae</taxon>
        <taxon>Methylosinus</taxon>
    </lineage>
</organism>
<keyword evidence="2" id="KW-1185">Reference proteome</keyword>
<sequence length="160" mass="18413">MFDDVRELCLRRCDTIFYSLVAIVAFARAIVDFQNGALSLELYSTLVNIVGYRELLRLFLWARVNPRYAIASLYGAVIASALPVMFSHPSSFLFECTVYLLLRVAAHILVGLDERSVIKLYREVLFDYYNRKPPQKRDRKRRKSLLERLGLEEGFAPGTA</sequence>
<dbReference type="OrthoDB" id="8453910at2"/>
<protein>
    <submittedName>
        <fullName evidence="1">Uncharacterized protein</fullName>
    </submittedName>
</protein>
<dbReference type="Proteomes" id="UP000245137">
    <property type="component" value="Unassembled WGS sequence"/>
</dbReference>
<comment type="caution">
    <text evidence="1">The sequence shown here is derived from an EMBL/GenBank/DDBJ whole genome shotgun (WGS) entry which is preliminary data.</text>
</comment>
<dbReference type="EMBL" id="PUIV01000001">
    <property type="protein sequence ID" value="PWB95839.1"/>
    <property type="molecule type" value="Genomic_DNA"/>
</dbReference>
<evidence type="ECO:0000313" key="2">
    <source>
        <dbReference type="Proteomes" id="UP000245137"/>
    </source>
</evidence>
<accession>A0A2U1SW58</accession>
<evidence type="ECO:0000313" key="1">
    <source>
        <dbReference type="EMBL" id="PWB95839.1"/>
    </source>
</evidence>